<dbReference type="EMBL" id="JACOPP010000002">
    <property type="protein sequence ID" value="MBC5732594.1"/>
    <property type="molecule type" value="Genomic_DNA"/>
</dbReference>
<comment type="domain">
    <text evidence="6">Has three domains with a flexible linker between the domains II and III and assumes an 'L' shape. Domain III is highly mobile and contacts RuvB.</text>
</comment>
<dbReference type="GO" id="GO:0000400">
    <property type="term" value="F:four-way junction DNA binding"/>
    <property type="evidence" value="ECO:0007669"/>
    <property type="project" value="UniProtKB-UniRule"/>
</dbReference>
<dbReference type="GO" id="GO:0005524">
    <property type="term" value="F:ATP binding"/>
    <property type="evidence" value="ECO:0007669"/>
    <property type="project" value="InterPro"/>
</dbReference>
<organism evidence="8 9">
    <name type="scientific">Lawsonibacter hominis</name>
    <dbReference type="NCBI Taxonomy" id="2763053"/>
    <lineage>
        <taxon>Bacteria</taxon>
        <taxon>Bacillati</taxon>
        <taxon>Bacillota</taxon>
        <taxon>Clostridia</taxon>
        <taxon>Eubacteriales</taxon>
        <taxon>Oscillospiraceae</taxon>
        <taxon>Lawsonibacter</taxon>
    </lineage>
</organism>
<dbReference type="InterPro" id="IPR036267">
    <property type="entry name" value="RuvA_C_sf"/>
</dbReference>
<evidence type="ECO:0000256" key="1">
    <source>
        <dbReference type="ARBA" id="ARBA00022490"/>
    </source>
</evidence>
<comment type="subunit">
    <text evidence="6">Homotetramer. Forms an RuvA(8)-RuvB(12)-Holliday junction (HJ) complex. HJ DNA is sandwiched between 2 RuvA tetramers; dsDNA enters through RuvA and exits via RuvB. An RuvB hexamer assembles on each DNA strand where it exits the tetramer. Each RuvB hexamer is contacted by two RuvA subunits (via domain III) on 2 adjacent RuvB subunits; this complex drives branch migration. In the full resolvosome a probable DNA-RuvA(4)-RuvB(12)-RuvC(2) complex forms which resolves the HJ.</text>
</comment>
<protein>
    <recommendedName>
        <fullName evidence="6">Holliday junction branch migration complex subunit RuvA</fullName>
    </recommendedName>
</protein>
<dbReference type="Pfam" id="PF07499">
    <property type="entry name" value="RuvA_C"/>
    <property type="match status" value="1"/>
</dbReference>
<reference evidence="8" key="1">
    <citation type="submission" date="2020-08" db="EMBL/GenBank/DDBJ databases">
        <title>Genome public.</title>
        <authorList>
            <person name="Liu C."/>
            <person name="Sun Q."/>
        </authorList>
    </citation>
    <scope>NUCLEOTIDE SEQUENCE</scope>
    <source>
        <strain evidence="8">NSJ-51</strain>
    </source>
</reference>
<dbReference type="SUPFAM" id="SSF46929">
    <property type="entry name" value="DNA helicase RuvA subunit, C-terminal domain"/>
    <property type="match status" value="1"/>
</dbReference>
<feature type="domain" description="Helix-hairpin-helix DNA-binding motif class 1" evidence="7">
    <location>
        <begin position="72"/>
        <end position="91"/>
    </location>
</feature>
<feature type="domain" description="Helix-hairpin-helix DNA-binding motif class 1" evidence="7">
    <location>
        <begin position="107"/>
        <end position="126"/>
    </location>
</feature>
<evidence type="ECO:0000256" key="4">
    <source>
        <dbReference type="ARBA" id="ARBA00023172"/>
    </source>
</evidence>
<dbReference type="HAMAP" id="MF_00031">
    <property type="entry name" value="DNA_HJ_migration_RuvA"/>
    <property type="match status" value="1"/>
</dbReference>
<dbReference type="InterPro" id="IPR003583">
    <property type="entry name" value="Hlx-hairpin-Hlx_DNA-bd_motif"/>
</dbReference>
<name>A0A8J6JCB2_9FIRM</name>
<dbReference type="Gene3D" id="2.40.50.140">
    <property type="entry name" value="Nucleic acid-binding proteins"/>
    <property type="match status" value="1"/>
</dbReference>
<dbReference type="GO" id="GO:0006281">
    <property type="term" value="P:DNA repair"/>
    <property type="evidence" value="ECO:0007669"/>
    <property type="project" value="UniProtKB-UniRule"/>
</dbReference>
<gene>
    <name evidence="6 8" type="primary">ruvA</name>
    <name evidence="8" type="ORF">H8S57_02485</name>
</gene>
<dbReference type="RefSeq" id="WP_186906488.1">
    <property type="nucleotide sequence ID" value="NZ_JACOPP010000002.1"/>
</dbReference>
<keyword evidence="4 6" id="KW-0233">DNA recombination</keyword>
<evidence type="ECO:0000256" key="2">
    <source>
        <dbReference type="ARBA" id="ARBA00022763"/>
    </source>
</evidence>
<sequence>MFYYVKGTVAHVAPFLAVIDCGGVGYACRTTNTTLSRLEKGAPATLYTHLNVREDAMELYGFYSENELNCFRMLIGVSGVGPKAALSILSATTPEGLAMSIITGDEKSLTVAQGIGKKIAQRIILELKDKLAKGQLAASGETYGGTGVTVIPENKSSEAAAALAVLGYSQNEIAAALKGLDMEQLKLEEIVKHALKKMVK</sequence>
<keyword evidence="1 6" id="KW-0963">Cytoplasm</keyword>
<evidence type="ECO:0000256" key="5">
    <source>
        <dbReference type="ARBA" id="ARBA00023204"/>
    </source>
</evidence>
<comment type="function">
    <text evidence="6">The RuvA-RuvB-RuvC complex processes Holliday junction (HJ) DNA during genetic recombination and DNA repair, while the RuvA-RuvB complex plays an important role in the rescue of blocked DNA replication forks via replication fork reversal (RFR). RuvA specifically binds to HJ cruciform DNA, conferring on it an open structure. The RuvB hexamer acts as an ATP-dependent pump, pulling dsDNA into and through the RuvAB complex. HJ branch migration allows RuvC to scan DNA until it finds its consensus sequence, where it cleaves and resolves the cruciform DNA.</text>
</comment>
<evidence type="ECO:0000259" key="7">
    <source>
        <dbReference type="SMART" id="SM00278"/>
    </source>
</evidence>
<proteinExistence type="inferred from homology"/>
<dbReference type="Gene3D" id="1.10.150.20">
    <property type="entry name" value="5' to 3' exonuclease, C-terminal subdomain"/>
    <property type="match status" value="1"/>
</dbReference>
<feature type="region of interest" description="Domain III" evidence="6">
    <location>
        <begin position="149"/>
        <end position="200"/>
    </location>
</feature>
<dbReference type="GO" id="GO:0048476">
    <property type="term" value="C:Holliday junction resolvase complex"/>
    <property type="evidence" value="ECO:0007669"/>
    <property type="project" value="UniProtKB-UniRule"/>
</dbReference>
<dbReference type="Pfam" id="PF01330">
    <property type="entry name" value="RuvA_N"/>
    <property type="match status" value="1"/>
</dbReference>
<dbReference type="GO" id="GO:0009378">
    <property type="term" value="F:four-way junction helicase activity"/>
    <property type="evidence" value="ECO:0007669"/>
    <property type="project" value="InterPro"/>
</dbReference>
<dbReference type="GO" id="GO:0009379">
    <property type="term" value="C:Holliday junction helicase complex"/>
    <property type="evidence" value="ECO:0007669"/>
    <property type="project" value="InterPro"/>
</dbReference>
<dbReference type="GO" id="GO:0005737">
    <property type="term" value="C:cytoplasm"/>
    <property type="evidence" value="ECO:0007669"/>
    <property type="project" value="UniProtKB-SubCell"/>
</dbReference>
<dbReference type="Proteomes" id="UP000661435">
    <property type="component" value="Unassembled WGS sequence"/>
</dbReference>
<dbReference type="InterPro" id="IPR012340">
    <property type="entry name" value="NA-bd_OB-fold"/>
</dbReference>
<keyword evidence="5 6" id="KW-0234">DNA repair</keyword>
<dbReference type="InterPro" id="IPR011114">
    <property type="entry name" value="RuvA_C"/>
</dbReference>
<evidence type="ECO:0000256" key="6">
    <source>
        <dbReference type="HAMAP-Rule" id="MF_00031"/>
    </source>
</evidence>
<dbReference type="SMART" id="SM00278">
    <property type="entry name" value="HhH1"/>
    <property type="match status" value="2"/>
</dbReference>
<dbReference type="NCBIfam" id="TIGR00084">
    <property type="entry name" value="ruvA"/>
    <property type="match status" value="1"/>
</dbReference>
<dbReference type="InterPro" id="IPR013849">
    <property type="entry name" value="DNA_helicase_Holl-junc_RuvA_I"/>
</dbReference>
<dbReference type="SUPFAM" id="SSF50249">
    <property type="entry name" value="Nucleic acid-binding proteins"/>
    <property type="match status" value="1"/>
</dbReference>
<comment type="caution">
    <text evidence="8">The sequence shown here is derived from an EMBL/GenBank/DDBJ whole genome shotgun (WGS) entry which is preliminary data.</text>
</comment>
<dbReference type="SUPFAM" id="SSF47781">
    <property type="entry name" value="RuvA domain 2-like"/>
    <property type="match status" value="1"/>
</dbReference>
<keyword evidence="9" id="KW-1185">Reference proteome</keyword>
<evidence type="ECO:0000313" key="9">
    <source>
        <dbReference type="Proteomes" id="UP000661435"/>
    </source>
</evidence>
<keyword evidence="3 6" id="KW-0238">DNA-binding</keyword>
<dbReference type="Gene3D" id="1.10.8.10">
    <property type="entry name" value="DNA helicase RuvA subunit, C-terminal domain"/>
    <property type="match status" value="1"/>
</dbReference>
<dbReference type="CDD" id="cd14332">
    <property type="entry name" value="UBA_RuvA_C"/>
    <property type="match status" value="1"/>
</dbReference>
<comment type="caution">
    <text evidence="6">Lacks conserved residue(s) required for the propagation of feature annotation.</text>
</comment>
<accession>A0A8J6JCB2</accession>
<dbReference type="GO" id="GO:0006310">
    <property type="term" value="P:DNA recombination"/>
    <property type="evidence" value="ECO:0007669"/>
    <property type="project" value="UniProtKB-UniRule"/>
</dbReference>
<evidence type="ECO:0000256" key="3">
    <source>
        <dbReference type="ARBA" id="ARBA00023125"/>
    </source>
</evidence>
<dbReference type="InterPro" id="IPR010994">
    <property type="entry name" value="RuvA_2-like"/>
</dbReference>
<dbReference type="Pfam" id="PF14520">
    <property type="entry name" value="HHH_5"/>
    <property type="match status" value="1"/>
</dbReference>
<evidence type="ECO:0000313" key="8">
    <source>
        <dbReference type="EMBL" id="MBC5732594.1"/>
    </source>
</evidence>
<keyword evidence="2 6" id="KW-0227">DNA damage</keyword>
<comment type="similarity">
    <text evidence="6">Belongs to the RuvA family.</text>
</comment>
<comment type="subcellular location">
    <subcellularLocation>
        <location evidence="6">Cytoplasm</location>
    </subcellularLocation>
</comment>
<dbReference type="InterPro" id="IPR000085">
    <property type="entry name" value="RuvA"/>
</dbReference>
<dbReference type="AlphaFoldDB" id="A0A8J6JCB2"/>